<keyword evidence="1" id="KW-0175">Coiled coil</keyword>
<feature type="region of interest" description="Disordered" evidence="2">
    <location>
        <begin position="632"/>
        <end position="671"/>
    </location>
</feature>
<dbReference type="PANTHER" id="PTHR35153:SF1">
    <property type="entry name" value="COILED-COIL DOMAIN-CONTAINING PROTEIN 154"/>
    <property type="match status" value="1"/>
</dbReference>
<dbReference type="EMBL" id="OB661616">
    <property type="protein sequence ID" value="CAD7228617.1"/>
    <property type="molecule type" value="Genomic_DNA"/>
</dbReference>
<gene>
    <name evidence="4" type="ORF">CTOB1V02_LOCUS6497</name>
</gene>
<feature type="compositionally biased region" description="Basic and acidic residues" evidence="2">
    <location>
        <begin position="635"/>
        <end position="651"/>
    </location>
</feature>
<evidence type="ECO:0000256" key="2">
    <source>
        <dbReference type="SAM" id="MobiDB-lite"/>
    </source>
</evidence>
<evidence type="ECO:0000256" key="3">
    <source>
        <dbReference type="SAM" id="Phobius"/>
    </source>
</evidence>
<dbReference type="PANTHER" id="PTHR35153">
    <property type="entry name" value="COILED-COIL DOMAIN-CONTAINING PROTEIN 154"/>
    <property type="match status" value="1"/>
</dbReference>
<keyword evidence="3" id="KW-0472">Membrane</keyword>
<reference evidence="4" key="1">
    <citation type="submission" date="2020-11" db="EMBL/GenBank/DDBJ databases">
        <authorList>
            <person name="Tran Van P."/>
        </authorList>
    </citation>
    <scope>NUCLEOTIDE SEQUENCE</scope>
</reference>
<feature type="transmembrane region" description="Helical" evidence="3">
    <location>
        <begin position="271"/>
        <end position="296"/>
    </location>
</feature>
<organism evidence="4">
    <name type="scientific">Cyprideis torosa</name>
    <dbReference type="NCBI Taxonomy" id="163714"/>
    <lineage>
        <taxon>Eukaryota</taxon>
        <taxon>Metazoa</taxon>
        <taxon>Ecdysozoa</taxon>
        <taxon>Arthropoda</taxon>
        <taxon>Crustacea</taxon>
        <taxon>Oligostraca</taxon>
        <taxon>Ostracoda</taxon>
        <taxon>Podocopa</taxon>
        <taxon>Podocopida</taxon>
        <taxon>Cytherocopina</taxon>
        <taxon>Cytheroidea</taxon>
        <taxon>Cytherideidae</taxon>
        <taxon>Cyprideis</taxon>
    </lineage>
</organism>
<dbReference type="AlphaFoldDB" id="A0A7R8ZQN6"/>
<proteinExistence type="predicted"/>
<evidence type="ECO:0000313" key="4">
    <source>
        <dbReference type="EMBL" id="CAD7228617.1"/>
    </source>
</evidence>
<dbReference type="OrthoDB" id="6364988at2759"/>
<keyword evidence="3" id="KW-1133">Transmembrane helix</keyword>
<feature type="coiled-coil region" evidence="1">
    <location>
        <begin position="536"/>
        <end position="570"/>
    </location>
</feature>
<keyword evidence="3" id="KW-0812">Transmembrane</keyword>
<feature type="coiled-coil region" evidence="1">
    <location>
        <begin position="11"/>
        <end position="38"/>
    </location>
</feature>
<evidence type="ECO:0000256" key="1">
    <source>
        <dbReference type="SAM" id="Coils"/>
    </source>
</evidence>
<feature type="coiled-coil region" evidence="1">
    <location>
        <begin position="445"/>
        <end position="501"/>
    </location>
</feature>
<protein>
    <submittedName>
        <fullName evidence="4">Uncharacterized protein</fullName>
    </submittedName>
</protein>
<feature type="coiled-coil region" evidence="1">
    <location>
        <begin position="89"/>
        <end position="146"/>
    </location>
</feature>
<name>A0A7R8ZQN6_9CRUS</name>
<dbReference type="InterPro" id="IPR029512">
    <property type="entry name" value="CCDC154"/>
</dbReference>
<feature type="coiled-coil region" evidence="1">
    <location>
        <begin position="177"/>
        <end position="204"/>
    </location>
</feature>
<sequence length="744" mass="83704">MARRDMDAQKLSELKMDLENSNRARAQLEQLISQVGSEVRGLSGRFDQQFQEVNSLKSNVSMQSKMVEDAQKMSQMSRNAEGKISSNLAMMLEGRIAQLNQQVGDIESRLAVNGSEISTYRGPVAIQQLQQEISEARRGRDAQAKQLELILKETLTTNNVERQKLLMQISGVTQQLKMDIDAKIQQLQQEISEARRGRDAQAKQLELILKETLTTNNVERQKLLMQISGVTQQLKMDIDAKRWEITVNVAIITIITVNVAIITTITVNVAIITIIPLTVVVITIITMNVITTTIVVGGVRRHLLIVTNFCRQPSGDGGGVSVSLNSYRHRGYNTNRIVESDLLFRTSDIPRLTTLNSGGEFECREKKLRQDTFLRLDPLEQKLGMMEKRVSESETKVEKGLQEQLKGAQNGTDELLTQLQRKIEEEHQLNQQKFHELTENQTTLEDALLETKQELERDIADESQERQKMEQVLEAKVEDLNDRLRLALANLQVAIGDVEQKAGSGKGKGGSTQVIQTGLSPEEVAKLQKQSVEGVRESTARQLGEMNEKIQELDLKVEQQQEMMNAKLKDRPKAGSDDEALDRVQQKVDSLAFSQERLKMQVQDLQDNSGKEEGESTGKLRIRVDELENQLSTKVDSEKREREDDVNDLRKKISRITGEGGEDGPGLDALRQDVETTKGGLRKVAEAIQVVKTTLGDKIKDEKQIREQETGTLKRDVEKLAERTKELRDRMRKAGIPKADTTAA</sequence>
<feature type="transmembrane region" description="Helical" evidence="3">
    <location>
        <begin position="245"/>
        <end position="265"/>
    </location>
</feature>
<accession>A0A7R8ZQN6</accession>